<reference evidence="2 3" key="1">
    <citation type="submission" date="2018-01" db="EMBL/GenBank/DDBJ databases">
        <title>Complete genome sequence of Streptomyces lunaelactis MM109T, a Ferroverdin A producer isolated from cave moonmilk deposits.</title>
        <authorList>
            <person name="Naome A."/>
            <person name="Martinet L."/>
            <person name="Maciejewska M."/>
            <person name="Anderssen S."/>
            <person name="Adam D."/>
            <person name="Tenconi E."/>
            <person name="Deflandre B."/>
            <person name="Arguelles-Arias A."/>
            <person name="Calusinska M."/>
            <person name="Copieters W."/>
            <person name="Karim L."/>
            <person name="Hanikenne M."/>
            <person name="Baurain D."/>
            <person name="van Wezel G."/>
            <person name="Smargiasso N."/>
            <person name="de Pauw E."/>
            <person name="Delfosse P."/>
            <person name="Rigali S."/>
        </authorList>
    </citation>
    <scope>NUCLEOTIDE SEQUENCE [LARGE SCALE GENOMIC DNA]</scope>
    <source>
        <strain evidence="2 3">MM109</strain>
    </source>
</reference>
<dbReference type="Proteomes" id="UP000244201">
    <property type="component" value="Chromosome"/>
</dbReference>
<gene>
    <name evidence="2" type="ORF">SLUN_00170</name>
</gene>
<accession>A0A2R4SVK9</accession>
<feature type="region of interest" description="Disordered" evidence="1">
    <location>
        <begin position="845"/>
        <end position="891"/>
    </location>
</feature>
<dbReference type="Gene3D" id="3.40.50.300">
    <property type="entry name" value="P-loop containing nucleotide triphosphate hydrolases"/>
    <property type="match status" value="1"/>
</dbReference>
<dbReference type="AlphaFoldDB" id="A0A2R4SVK9"/>
<proteinExistence type="predicted"/>
<dbReference type="RefSeq" id="WP_108146614.1">
    <property type="nucleotide sequence ID" value="NZ_CP026304.1"/>
</dbReference>
<dbReference type="Pfam" id="PF12846">
    <property type="entry name" value="AAA_10"/>
    <property type="match status" value="1"/>
</dbReference>
<sequence>MRVAIRHIVDHLVWSTSGQVWAIWRVEPDGSRYMGERKRSEILARVTNLARSLPSSARVYGLCAQLDPGEIVARSVAGVDLQGRPHWRQVAEAQLELLAGADLMSPLEMHQRSWWLAVPLEVSGARGEISASAGSAWAEFSSLLGLKAAPVPAHEVADAQVRARQLVAELGGGHGLRPARPAEIVWMHQHAIARGTGSGPLLAEAAASVLYAGAVTRGQLRSPSYADLGQVRLLEAGRDLAAAEKKPRSRRAKWGLAGSPVARRWVQVESEYGTGYQAQLAVAEMPRTVLAEDAGFLAHLEQLPFPVDWATDLRLVPAEKVVREITKKKRELVDQADQYAAQHATGLPSELHDAADDLGDMSARAARAKGVEVEVQSVTVLTVWGPTPQECDRRARTLATVLRGANYRLIRPGGGQTDLLTLTLPATNAPQQVRQYTQNQLSEDWAMNGAFTGSRFGDGRGQMVGVSLDAGTIQPVLLDIANAPLQSASASFGVAGELGAGKSVLLKLITSGVVDRGGRAIVIDRTPMREWAVFAESAAKGRCQVVDAAEAELSIDPLRIFPAALGAHYALSYLTLQLGIGPMTREGAVLKKAVRQAADADFPCMAQVICALEEMAGGEDGPRTQDAATLCDLLHVVSDDPLAASVFDPELPTISMEGHLGSDFVVITTAGLTLPPREAVTRPELLRTQPLEALIGRAVLYLIAALARQTAFTDLDRFCLITVDECYWLTTSAEGLALVHEVVHDGRKHRAGIGMGGHDVSELGDEVIRGLLAYRFLSRTTDPVLAARGLSFLGLPSDDEALLQVVTTELSPVGSKDRAGEMLARDPRLNVGRLQVHVPELPRLKDGIFTTPGQGKKRQAPSAERINEAPPARTTDTAPGAFALTTTGSSR</sequence>
<evidence type="ECO:0000313" key="2">
    <source>
        <dbReference type="EMBL" id="AVZ70919.1"/>
    </source>
</evidence>
<dbReference type="SUPFAM" id="SSF52540">
    <property type="entry name" value="P-loop containing nucleoside triphosphate hydrolases"/>
    <property type="match status" value="1"/>
</dbReference>
<dbReference type="KEGG" id="slk:SLUN_00170"/>
<dbReference type="EMBL" id="CP026304">
    <property type="protein sequence ID" value="AVZ70919.1"/>
    <property type="molecule type" value="Genomic_DNA"/>
</dbReference>
<name>A0A2R4SVK9_9ACTN</name>
<dbReference type="GeneID" id="55653716"/>
<dbReference type="InterPro" id="IPR027417">
    <property type="entry name" value="P-loop_NTPase"/>
</dbReference>
<dbReference type="InterPro" id="IPR016628">
    <property type="entry name" value="ATPase_SAG2001_prd"/>
</dbReference>
<dbReference type="PIRSF" id="PIRSF015040">
    <property type="entry name" value="ATPase_SAG2001_prd"/>
    <property type="match status" value="1"/>
</dbReference>
<keyword evidence="3" id="KW-1185">Reference proteome</keyword>
<evidence type="ECO:0000256" key="1">
    <source>
        <dbReference type="SAM" id="MobiDB-lite"/>
    </source>
</evidence>
<protein>
    <submittedName>
        <fullName evidence="2">ATP/GTP-binding protein</fullName>
    </submittedName>
</protein>
<evidence type="ECO:0000313" key="3">
    <source>
        <dbReference type="Proteomes" id="UP000244201"/>
    </source>
</evidence>
<dbReference type="OrthoDB" id="4647520at2"/>
<organism evidence="2 3">
    <name type="scientific">Streptomyces lunaelactis</name>
    <dbReference type="NCBI Taxonomy" id="1535768"/>
    <lineage>
        <taxon>Bacteria</taxon>
        <taxon>Bacillati</taxon>
        <taxon>Actinomycetota</taxon>
        <taxon>Actinomycetes</taxon>
        <taxon>Kitasatosporales</taxon>
        <taxon>Streptomycetaceae</taxon>
        <taxon>Streptomyces</taxon>
    </lineage>
</organism>